<dbReference type="EMBL" id="JANPWB010000009">
    <property type="protein sequence ID" value="KAJ1147902.1"/>
    <property type="molecule type" value="Genomic_DNA"/>
</dbReference>
<comment type="caution">
    <text evidence="1">The sequence shown here is derived from an EMBL/GenBank/DDBJ whole genome shotgun (WGS) entry which is preliminary data.</text>
</comment>
<accession>A0AAV7R873</accession>
<protein>
    <submittedName>
        <fullName evidence="1">Uncharacterized protein</fullName>
    </submittedName>
</protein>
<reference evidence="1" key="1">
    <citation type="journal article" date="2022" name="bioRxiv">
        <title>Sequencing and chromosome-scale assembly of the giantPleurodeles waltlgenome.</title>
        <authorList>
            <person name="Brown T."/>
            <person name="Elewa A."/>
            <person name="Iarovenko S."/>
            <person name="Subramanian E."/>
            <person name="Araus A.J."/>
            <person name="Petzold A."/>
            <person name="Susuki M."/>
            <person name="Suzuki K.-i.T."/>
            <person name="Hayashi T."/>
            <person name="Toyoda A."/>
            <person name="Oliveira C."/>
            <person name="Osipova E."/>
            <person name="Leigh N.D."/>
            <person name="Simon A."/>
            <person name="Yun M.H."/>
        </authorList>
    </citation>
    <scope>NUCLEOTIDE SEQUENCE</scope>
    <source>
        <strain evidence="1">20211129_DDA</strain>
        <tissue evidence="1">Liver</tissue>
    </source>
</reference>
<proteinExistence type="predicted"/>
<dbReference type="Proteomes" id="UP001066276">
    <property type="component" value="Chromosome 5"/>
</dbReference>
<evidence type="ECO:0000313" key="2">
    <source>
        <dbReference type="Proteomes" id="UP001066276"/>
    </source>
</evidence>
<organism evidence="1 2">
    <name type="scientific">Pleurodeles waltl</name>
    <name type="common">Iberian ribbed newt</name>
    <dbReference type="NCBI Taxonomy" id="8319"/>
    <lineage>
        <taxon>Eukaryota</taxon>
        <taxon>Metazoa</taxon>
        <taxon>Chordata</taxon>
        <taxon>Craniata</taxon>
        <taxon>Vertebrata</taxon>
        <taxon>Euteleostomi</taxon>
        <taxon>Amphibia</taxon>
        <taxon>Batrachia</taxon>
        <taxon>Caudata</taxon>
        <taxon>Salamandroidea</taxon>
        <taxon>Salamandridae</taxon>
        <taxon>Pleurodelinae</taxon>
        <taxon>Pleurodeles</taxon>
    </lineage>
</organism>
<sequence length="105" mass="11774">MTRSRTSAAEAPQEVILRGCMNVRMTRSRTSATEALQEVPPKRVRECAHDPRMCMTRSRTSAAEAPQEVILRGCMNVRMTRSRTSATEVLQEVPPKMVCECAHDP</sequence>
<gene>
    <name evidence="1" type="ORF">NDU88_000743</name>
</gene>
<keyword evidence="2" id="KW-1185">Reference proteome</keyword>
<name>A0AAV7R873_PLEWA</name>
<evidence type="ECO:0000313" key="1">
    <source>
        <dbReference type="EMBL" id="KAJ1147902.1"/>
    </source>
</evidence>
<dbReference type="AlphaFoldDB" id="A0AAV7R873"/>